<dbReference type="PANTHER" id="PTHR15092:SF22">
    <property type="entry name" value="POLY(A)-SPECIFIC RIBONUCLEASE PNLDC1"/>
    <property type="match status" value="1"/>
</dbReference>
<dbReference type="EMBL" id="CAVLEF010000006">
    <property type="protein sequence ID" value="CAK1545210.1"/>
    <property type="molecule type" value="Genomic_DNA"/>
</dbReference>
<name>A0AAV1J6W7_9NEOP</name>
<dbReference type="AlphaFoldDB" id="A0AAV1J6W7"/>
<feature type="transmembrane region" description="Helical" evidence="2">
    <location>
        <begin position="503"/>
        <end position="520"/>
    </location>
</feature>
<evidence type="ECO:0000313" key="4">
    <source>
        <dbReference type="Proteomes" id="UP001497472"/>
    </source>
</evidence>
<dbReference type="GO" id="GO:0005783">
    <property type="term" value="C:endoplasmic reticulum"/>
    <property type="evidence" value="ECO:0007669"/>
    <property type="project" value="TreeGrafter"/>
</dbReference>
<dbReference type="GO" id="GO:0005634">
    <property type="term" value="C:nucleus"/>
    <property type="evidence" value="ECO:0007669"/>
    <property type="project" value="TreeGrafter"/>
</dbReference>
<dbReference type="Gene3D" id="3.30.70.330">
    <property type="match status" value="1"/>
</dbReference>
<dbReference type="GO" id="GO:0000289">
    <property type="term" value="P:nuclear-transcribed mRNA poly(A) tail shortening"/>
    <property type="evidence" value="ECO:0007669"/>
    <property type="project" value="TreeGrafter"/>
</dbReference>
<keyword evidence="2" id="KW-1133">Transmembrane helix</keyword>
<organism evidence="3 4">
    <name type="scientific">Leptosia nina</name>
    <dbReference type="NCBI Taxonomy" id="320188"/>
    <lineage>
        <taxon>Eukaryota</taxon>
        <taxon>Metazoa</taxon>
        <taxon>Ecdysozoa</taxon>
        <taxon>Arthropoda</taxon>
        <taxon>Hexapoda</taxon>
        <taxon>Insecta</taxon>
        <taxon>Pterygota</taxon>
        <taxon>Neoptera</taxon>
        <taxon>Endopterygota</taxon>
        <taxon>Lepidoptera</taxon>
        <taxon>Glossata</taxon>
        <taxon>Ditrysia</taxon>
        <taxon>Papilionoidea</taxon>
        <taxon>Pieridae</taxon>
        <taxon>Pierinae</taxon>
        <taxon>Leptosia</taxon>
    </lineage>
</organism>
<dbReference type="InterPro" id="IPR036397">
    <property type="entry name" value="RNaseH_sf"/>
</dbReference>
<dbReference type="InterPro" id="IPR012677">
    <property type="entry name" value="Nucleotide-bd_a/b_plait_sf"/>
</dbReference>
<accession>A0AAV1J6W7</accession>
<dbReference type="SUPFAM" id="SSF53098">
    <property type="entry name" value="Ribonuclease H-like"/>
    <property type="match status" value="1"/>
</dbReference>
<dbReference type="Gene3D" id="3.30.420.10">
    <property type="entry name" value="Ribonuclease H-like superfamily/Ribonuclease H"/>
    <property type="match status" value="2"/>
</dbReference>
<keyword evidence="2" id="KW-0812">Transmembrane</keyword>
<keyword evidence="2" id="KW-0472">Membrane</keyword>
<dbReference type="PANTHER" id="PTHR15092">
    <property type="entry name" value="POLY A -SPECIFIC RIBONUCLEASE/TARGET OF EGR1, MEMBER 1"/>
    <property type="match status" value="1"/>
</dbReference>
<evidence type="ECO:0000313" key="3">
    <source>
        <dbReference type="EMBL" id="CAK1545210.1"/>
    </source>
</evidence>
<dbReference type="InterPro" id="IPR012337">
    <property type="entry name" value="RNaseH-like_sf"/>
</dbReference>
<dbReference type="GO" id="GO:0003723">
    <property type="term" value="F:RNA binding"/>
    <property type="evidence" value="ECO:0007669"/>
    <property type="project" value="TreeGrafter"/>
</dbReference>
<sequence>MEITKNNFFEELDNITENLKRSSFVGFDAEFTAMLSGERFKHRLFDTNEDRYNLIKNEVGKILMTQVGLTMFQYNRDLDKYDAIGYTFHLCPQAFGDVDQFFIFQASTLQFLCKHKFDFNKFIYQGLRFLNKAEEDQIRQQLTAFDNLSNVLEMDGERQLQHYCSEVSWWLTNSDEGTMYLDIEDPILRYMTHNELRTRFDNILTTDSLGNSNKVLIYRDRYVEGANSAPLRILKDNLMSHLLGFSQIINLLAIYKKPIIGHNLFLDTILLHNQFIGPLPHKYVMFKQNIRNFFPKMYDTKHISYVVGKKLSLDEVWKSNALQDLYEFFSEGKCKRLEQGANFIRLTTPFDVKQSYHEAGWDSYCSGYIFIRLGHWAACELIGKYRPVGPTEKLSALEPYVNKVNVIRGAVLYMNLAGDDPPRQRPNLLHVKCIKERVINVSKVASSLAAYGSVDVKPYDVRTALVAASSHFTADKILKQFKNSADYRITPYSPIRHSAAGKMALWSGAILTTSIFLYFLHRKVNE</sequence>
<dbReference type="GO" id="GO:1990432">
    <property type="term" value="P:siRNA 3'-end processing"/>
    <property type="evidence" value="ECO:0007669"/>
    <property type="project" value="TreeGrafter"/>
</dbReference>
<keyword evidence="4" id="KW-1185">Reference proteome</keyword>
<gene>
    <name evidence="3" type="ORF">LNINA_LOCUS4891</name>
</gene>
<evidence type="ECO:0000256" key="2">
    <source>
        <dbReference type="SAM" id="Phobius"/>
    </source>
</evidence>
<evidence type="ECO:0000256" key="1">
    <source>
        <dbReference type="ARBA" id="ARBA00008372"/>
    </source>
</evidence>
<dbReference type="GO" id="GO:1990431">
    <property type="term" value="P:priRNA 3'-end processing"/>
    <property type="evidence" value="ECO:0007669"/>
    <property type="project" value="TreeGrafter"/>
</dbReference>
<dbReference type="GO" id="GO:0000175">
    <property type="term" value="F:3'-5'-RNA exonuclease activity"/>
    <property type="evidence" value="ECO:0007669"/>
    <property type="project" value="TreeGrafter"/>
</dbReference>
<dbReference type="InterPro" id="IPR006941">
    <property type="entry name" value="RNase_CAF1"/>
</dbReference>
<evidence type="ECO:0008006" key="5">
    <source>
        <dbReference type="Google" id="ProtNLM"/>
    </source>
</evidence>
<dbReference type="Pfam" id="PF04857">
    <property type="entry name" value="CAF1"/>
    <property type="match status" value="1"/>
</dbReference>
<protein>
    <recommendedName>
        <fullName evidence="5">Pre-piRNA 3'-exonuclease trimmer-like</fullName>
    </recommendedName>
</protein>
<dbReference type="InterPro" id="IPR051181">
    <property type="entry name" value="CAF1_poly(A)_ribonucleases"/>
</dbReference>
<proteinExistence type="inferred from homology"/>
<reference evidence="3 4" key="1">
    <citation type="submission" date="2023-11" db="EMBL/GenBank/DDBJ databases">
        <authorList>
            <person name="Okamura Y."/>
        </authorList>
    </citation>
    <scope>NUCLEOTIDE SEQUENCE [LARGE SCALE GENOMIC DNA]</scope>
</reference>
<dbReference type="Proteomes" id="UP001497472">
    <property type="component" value="Unassembled WGS sequence"/>
</dbReference>
<comment type="similarity">
    <text evidence="1">Belongs to the CAF1 family.</text>
</comment>
<comment type="caution">
    <text evidence="3">The sequence shown here is derived from an EMBL/GenBank/DDBJ whole genome shotgun (WGS) entry which is preliminary data.</text>
</comment>